<evidence type="ECO:0000313" key="2">
    <source>
        <dbReference type="EMBL" id="TWT97624.1"/>
    </source>
</evidence>
<feature type="region of interest" description="Disordered" evidence="1">
    <location>
        <begin position="102"/>
        <end position="123"/>
    </location>
</feature>
<name>A0A5C6AC82_9BACT</name>
<gene>
    <name evidence="2" type="ORF">Pla108_17760</name>
</gene>
<dbReference type="EMBL" id="SJPR01000002">
    <property type="protein sequence ID" value="TWT97624.1"/>
    <property type="molecule type" value="Genomic_DNA"/>
</dbReference>
<keyword evidence="3" id="KW-1185">Reference proteome</keyword>
<dbReference type="Proteomes" id="UP000317421">
    <property type="component" value="Unassembled WGS sequence"/>
</dbReference>
<dbReference type="RefSeq" id="WP_146444548.1">
    <property type="nucleotide sequence ID" value="NZ_SJPR01000002.1"/>
</dbReference>
<reference evidence="2 3" key="1">
    <citation type="submission" date="2019-02" db="EMBL/GenBank/DDBJ databases">
        <title>Deep-cultivation of Planctomycetes and their phenomic and genomic characterization uncovers novel biology.</title>
        <authorList>
            <person name="Wiegand S."/>
            <person name="Jogler M."/>
            <person name="Boedeker C."/>
            <person name="Pinto D."/>
            <person name="Vollmers J."/>
            <person name="Rivas-Marin E."/>
            <person name="Kohn T."/>
            <person name="Peeters S.H."/>
            <person name="Heuer A."/>
            <person name="Rast P."/>
            <person name="Oberbeckmann S."/>
            <person name="Bunk B."/>
            <person name="Jeske O."/>
            <person name="Meyerdierks A."/>
            <person name="Storesund J.E."/>
            <person name="Kallscheuer N."/>
            <person name="Luecker S."/>
            <person name="Lage O.M."/>
            <person name="Pohl T."/>
            <person name="Merkel B.J."/>
            <person name="Hornburger P."/>
            <person name="Mueller R.-W."/>
            <person name="Bruemmer F."/>
            <person name="Labrenz M."/>
            <person name="Spormann A.M."/>
            <person name="Op Den Camp H."/>
            <person name="Overmann J."/>
            <person name="Amann R."/>
            <person name="Jetten M.S.M."/>
            <person name="Mascher T."/>
            <person name="Medema M.H."/>
            <person name="Devos D.P."/>
            <person name="Kaster A.-K."/>
            <person name="Ovreas L."/>
            <person name="Rohde M."/>
            <person name="Galperin M.Y."/>
            <person name="Jogler C."/>
        </authorList>
    </citation>
    <scope>NUCLEOTIDE SEQUENCE [LARGE SCALE GENOMIC DNA]</scope>
    <source>
        <strain evidence="2 3">Pla108</strain>
    </source>
</reference>
<accession>A0A5C6AC82</accession>
<comment type="caution">
    <text evidence="2">The sequence shown here is derived from an EMBL/GenBank/DDBJ whole genome shotgun (WGS) entry which is preliminary data.</text>
</comment>
<evidence type="ECO:0000313" key="3">
    <source>
        <dbReference type="Proteomes" id="UP000317421"/>
    </source>
</evidence>
<evidence type="ECO:0000256" key="1">
    <source>
        <dbReference type="SAM" id="MobiDB-lite"/>
    </source>
</evidence>
<dbReference type="AlphaFoldDB" id="A0A5C6AC82"/>
<protein>
    <submittedName>
        <fullName evidence="2">Uncharacterized protein</fullName>
    </submittedName>
</protein>
<proteinExistence type="predicted"/>
<dbReference type="OrthoDB" id="285834at2"/>
<organism evidence="2 3">
    <name type="scientific">Botrimarina colliarenosi</name>
    <dbReference type="NCBI Taxonomy" id="2528001"/>
    <lineage>
        <taxon>Bacteria</taxon>
        <taxon>Pseudomonadati</taxon>
        <taxon>Planctomycetota</taxon>
        <taxon>Planctomycetia</taxon>
        <taxon>Pirellulales</taxon>
        <taxon>Lacipirellulaceae</taxon>
        <taxon>Botrimarina</taxon>
    </lineage>
</organism>
<sequence>MKAIRRCVGAPALAAPTLALVAIGLFIPGIVEAQRPASSRRTTVPRYVPATPTTSRYLALTNDSAGLVSSYYGVIRPQQRQAAITQGQAEVLSLQASEIDSLRSARADDEPRPTGQSAWYRQAAPNSVYRDTSHYFFRWDSRRQPPR</sequence>
<feature type="compositionally biased region" description="Basic and acidic residues" evidence="1">
    <location>
        <begin position="102"/>
        <end position="112"/>
    </location>
</feature>